<gene>
    <name evidence="2" type="ORF">QR46_1741</name>
</gene>
<sequence>MSSFDNDFDGDFDSMFNLSKGLIITFSVVFVLIAVGSVATCITLPIVLCGLCPCCHCCECCKRRVGVRYKSEVELA</sequence>
<dbReference type="VEuPathDB" id="GiardiaDB:QR46_1741"/>
<comment type="caution">
    <text evidence="2">The sequence shown here is derived from an EMBL/GenBank/DDBJ whole genome shotgun (WGS) entry which is preliminary data.</text>
</comment>
<evidence type="ECO:0000256" key="1">
    <source>
        <dbReference type="SAM" id="Phobius"/>
    </source>
</evidence>
<feature type="transmembrane region" description="Helical" evidence="1">
    <location>
        <begin position="21"/>
        <end position="48"/>
    </location>
</feature>
<evidence type="ECO:0000313" key="3">
    <source>
        <dbReference type="Proteomes" id="UP000070089"/>
    </source>
</evidence>
<reference evidence="2 3" key="1">
    <citation type="journal article" date="2015" name="Mol. Biochem. Parasitol.">
        <title>Identification of polymorphic genes for use in assemblage B genotyping assays through comparative genomics of multiple assemblage B Giardia duodenalis isolates.</title>
        <authorList>
            <person name="Wielinga C."/>
            <person name="Thompson R.C."/>
            <person name="Monis P."/>
            <person name="Ryan U."/>
        </authorList>
    </citation>
    <scope>NUCLEOTIDE SEQUENCE [LARGE SCALE GENOMIC DNA]</scope>
    <source>
        <strain evidence="2 3">BAH15c1</strain>
    </source>
</reference>
<dbReference type="EMBL" id="JXTI01000039">
    <property type="protein sequence ID" value="KWX14241.1"/>
    <property type="molecule type" value="Genomic_DNA"/>
</dbReference>
<keyword evidence="1" id="KW-0812">Transmembrane</keyword>
<keyword evidence="1" id="KW-0472">Membrane</keyword>
<evidence type="ECO:0000313" key="2">
    <source>
        <dbReference type="EMBL" id="KWX14241.1"/>
    </source>
</evidence>
<proteinExistence type="predicted"/>
<protein>
    <submittedName>
        <fullName evidence="2">High cysteine protein</fullName>
    </submittedName>
</protein>
<name>A0A132NVZ0_GIAIN</name>
<organism evidence="2 3">
    <name type="scientific">Giardia duodenalis assemblage B</name>
    <dbReference type="NCBI Taxonomy" id="1394984"/>
    <lineage>
        <taxon>Eukaryota</taxon>
        <taxon>Metamonada</taxon>
        <taxon>Diplomonadida</taxon>
        <taxon>Hexamitidae</taxon>
        <taxon>Giardiinae</taxon>
        <taxon>Giardia</taxon>
    </lineage>
</organism>
<dbReference type="Proteomes" id="UP000070089">
    <property type="component" value="Unassembled WGS sequence"/>
</dbReference>
<keyword evidence="1" id="KW-1133">Transmembrane helix</keyword>
<dbReference type="AlphaFoldDB" id="A0A132NVZ0"/>
<accession>A0A132NVZ0</accession>